<accession>A0A1B0A2V8</accession>
<evidence type="ECO:0000313" key="2">
    <source>
        <dbReference type="EnsemblMetazoa" id="GPAI032798-PA"/>
    </source>
</evidence>
<feature type="transmembrane region" description="Helical" evidence="1">
    <location>
        <begin position="40"/>
        <end position="61"/>
    </location>
</feature>
<keyword evidence="3" id="KW-1185">Reference proteome</keyword>
<keyword evidence="1" id="KW-0472">Membrane</keyword>
<organism evidence="2 3">
    <name type="scientific">Glossina pallidipes</name>
    <name type="common">Tsetse fly</name>
    <dbReference type="NCBI Taxonomy" id="7398"/>
    <lineage>
        <taxon>Eukaryota</taxon>
        <taxon>Metazoa</taxon>
        <taxon>Ecdysozoa</taxon>
        <taxon>Arthropoda</taxon>
        <taxon>Hexapoda</taxon>
        <taxon>Insecta</taxon>
        <taxon>Pterygota</taxon>
        <taxon>Neoptera</taxon>
        <taxon>Endopterygota</taxon>
        <taxon>Diptera</taxon>
        <taxon>Brachycera</taxon>
        <taxon>Muscomorpha</taxon>
        <taxon>Hippoboscoidea</taxon>
        <taxon>Glossinidae</taxon>
        <taxon>Glossina</taxon>
    </lineage>
</organism>
<reference evidence="2" key="2">
    <citation type="submission" date="2020-05" db="UniProtKB">
        <authorList>
            <consortium name="EnsemblMetazoa"/>
        </authorList>
    </citation>
    <scope>IDENTIFICATION</scope>
    <source>
        <strain evidence="2">IAEA</strain>
    </source>
</reference>
<evidence type="ECO:0000256" key="1">
    <source>
        <dbReference type="SAM" id="Phobius"/>
    </source>
</evidence>
<protein>
    <submittedName>
        <fullName evidence="2">Uncharacterized protein</fullName>
    </submittedName>
</protein>
<evidence type="ECO:0000313" key="3">
    <source>
        <dbReference type="Proteomes" id="UP000092445"/>
    </source>
</evidence>
<sequence length="101" mass="11557">MTMLQIKVQERNKWIDVAVNCRRTTDHRCLYTVHIYDLQYLSFAAIYAIWVTAAAAAAVGVSTPSLSRTVTQGDPVNSIYSTMWLLRLPIKKRLKISRNNK</sequence>
<dbReference type="AlphaFoldDB" id="A0A1B0A2V8"/>
<name>A0A1B0A2V8_GLOPL</name>
<dbReference type="Proteomes" id="UP000092445">
    <property type="component" value="Unassembled WGS sequence"/>
</dbReference>
<dbReference type="EnsemblMetazoa" id="GPAI032798-RA">
    <property type="protein sequence ID" value="GPAI032798-PA"/>
    <property type="gene ID" value="GPAI032798"/>
</dbReference>
<keyword evidence="1" id="KW-1133">Transmembrane helix</keyword>
<proteinExistence type="predicted"/>
<reference evidence="3" key="1">
    <citation type="submission" date="2014-03" db="EMBL/GenBank/DDBJ databases">
        <authorList>
            <person name="Aksoy S."/>
            <person name="Warren W."/>
            <person name="Wilson R.K."/>
        </authorList>
    </citation>
    <scope>NUCLEOTIDE SEQUENCE [LARGE SCALE GENOMIC DNA]</scope>
    <source>
        <strain evidence="3">IAEA</strain>
    </source>
</reference>
<keyword evidence="1" id="KW-0812">Transmembrane</keyword>
<dbReference type="VEuPathDB" id="VectorBase:GPAI032798"/>